<dbReference type="AlphaFoldDB" id="A0A1I1TVL2"/>
<organism evidence="2 4">
    <name type="scientific">Roseovarius indicus</name>
    <dbReference type="NCBI Taxonomy" id="540747"/>
    <lineage>
        <taxon>Bacteria</taxon>
        <taxon>Pseudomonadati</taxon>
        <taxon>Pseudomonadota</taxon>
        <taxon>Alphaproteobacteria</taxon>
        <taxon>Rhodobacterales</taxon>
        <taxon>Roseobacteraceae</taxon>
        <taxon>Roseovarius</taxon>
    </lineage>
</organism>
<evidence type="ECO:0000313" key="3">
    <source>
        <dbReference type="EMBL" id="QEW26761.1"/>
    </source>
</evidence>
<evidence type="ECO:0000256" key="1">
    <source>
        <dbReference type="SAM" id="MobiDB-lite"/>
    </source>
</evidence>
<accession>A0A1I1TVL2</accession>
<evidence type="ECO:0000313" key="2">
    <source>
        <dbReference type="EMBL" id="QEW26758.1"/>
    </source>
</evidence>
<feature type="region of interest" description="Disordered" evidence="1">
    <location>
        <begin position="21"/>
        <end position="53"/>
    </location>
</feature>
<dbReference type="Proteomes" id="UP000325785">
    <property type="component" value="Chromosome"/>
</dbReference>
<proteinExistence type="predicted"/>
<protein>
    <submittedName>
        <fullName evidence="2">Uncharacterized protein</fullName>
    </submittedName>
</protein>
<dbReference type="EMBL" id="CP031598">
    <property type="protein sequence ID" value="QEW26761.1"/>
    <property type="molecule type" value="Genomic_DNA"/>
</dbReference>
<evidence type="ECO:0000313" key="4">
    <source>
        <dbReference type="Proteomes" id="UP000325785"/>
    </source>
</evidence>
<feature type="compositionally biased region" description="Basic and acidic residues" evidence="1">
    <location>
        <begin position="21"/>
        <end position="39"/>
    </location>
</feature>
<dbReference type="KEGG" id="rid:RIdsm_02560"/>
<dbReference type="RefSeq" id="WP_177228374.1">
    <property type="nucleotide sequence ID" value="NZ_CP031598.1"/>
</dbReference>
<reference evidence="2 4" key="1">
    <citation type="submission" date="2018-08" db="EMBL/GenBank/DDBJ databases">
        <title>Genetic Globetrotter - A new plasmid hitch-hiking vast phylogenetic and geographic distances.</title>
        <authorList>
            <person name="Vollmers J."/>
            <person name="Petersen J."/>
        </authorList>
    </citation>
    <scope>NUCLEOTIDE SEQUENCE [LARGE SCALE GENOMIC DNA]</scope>
    <source>
        <strain evidence="2 4">DSM 26383</strain>
    </source>
</reference>
<name>A0A1I1TVL2_9RHOB</name>
<dbReference type="EMBL" id="CP031598">
    <property type="protein sequence ID" value="QEW26758.1"/>
    <property type="molecule type" value="Genomic_DNA"/>
</dbReference>
<gene>
    <name evidence="2" type="ORF">RIdsm_02560</name>
    <name evidence="3" type="ORF">RIdsm_02563</name>
</gene>
<feature type="compositionally biased region" description="Basic residues" evidence="1">
    <location>
        <begin position="40"/>
        <end position="53"/>
    </location>
</feature>
<sequence length="53" mass="5907">MKRIAIAGSMAAALAQMVTDHPPEVEIPKRKPSGKDRSKVKAARKQRRKNKPK</sequence>
<dbReference type="KEGG" id="rid:RIdsm_02563"/>